<feature type="domain" description="Bromodomain associated" evidence="6">
    <location>
        <begin position="4"/>
        <end position="81"/>
    </location>
</feature>
<dbReference type="GO" id="GO:0046982">
    <property type="term" value="F:protein heterodimerization activity"/>
    <property type="evidence" value="ECO:0007669"/>
    <property type="project" value="InterPro"/>
</dbReference>
<evidence type="ECO:0000256" key="4">
    <source>
        <dbReference type="ARBA" id="ARBA00023242"/>
    </source>
</evidence>
<dbReference type="STRING" id="342668.A0A1B8GGW9"/>
<dbReference type="Gene3D" id="1.10.20.10">
    <property type="entry name" value="Histone, subunit A"/>
    <property type="match status" value="1"/>
</dbReference>
<dbReference type="CDD" id="cd00076">
    <property type="entry name" value="HFD_SF"/>
    <property type="match status" value="1"/>
</dbReference>
<gene>
    <name evidence="7" type="ORF">VE01_07333</name>
</gene>
<protein>
    <recommendedName>
        <fullName evidence="6">Bromodomain associated domain-containing protein</fullName>
    </recommendedName>
</protein>
<evidence type="ECO:0000256" key="3">
    <source>
        <dbReference type="ARBA" id="ARBA00023163"/>
    </source>
</evidence>
<organism evidence="7 8">
    <name type="scientific">Pseudogymnoascus verrucosus</name>
    <dbReference type="NCBI Taxonomy" id="342668"/>
    <lineage>
        <taxon>Eukaryota</taxon>
        <taxon>Fungi</taxon>
        <taxon>Dikarya</taxon>
        <taxon>Ascomycota</taxon>
        <taxon>Pezizomycotina</taxon>
        <taxon>Leotiomycetes</taxon>
        <taxon>Thelebolales</taxon>
        <taxon>Thelebolaceae</taxon>
        <taxon>Pseudogymnoascus</taxon>
    </lineage>
</organism>
<comment type="subcellular location">
    <subcellularLocation>
        <location evidence="1">Nucleus</location>
    </subcellularLocation>
</comment>
<dbReference type="Proteomes" id="UP000091956">
    <property type="component" value="Unassembled WGS sequence"/>
</dbReference>
<keyword evidence="3" id="KW-0804">Transcription</keyword>
<dbReference type="GeneID" id="28840719"/>
<evidence type="ECO:0000256" key="1">
    <source>
        <dbReference type="ARBA" id="ARBA00004123"/>
    </source>
</evidence>
<sequence>MSSHAIHHALLRPCVLHILRAAGYHSTKPSVLDALTDIAGRYMHLLATSTANHAAADPTELGISIADVRLAMQDCAAIVPEKVWEDQVFDGEEDVRGVEVFVEWARGEANREIRRVALEGGEEGGGDYLMALKKKHDKGDEESRYTGTIIGHEAEPRAIPVEGGDITSLKEWADILHRNAAKQTVSSEDTSRRQSSELSSVGDGDQDMEGMVFS</sequence>
<proteinExistence type="predicted"/>
<reference evidence="7 8" key="1">
    <citation type="submission" date="2016-03" db="EMBL/GenBank/DDBJ databases">
        <title>Comparative genomics of Pseudogymnoascus destructans, the fungus causing white-nose syndrome of bats.</title>
        <authorList>
            <person name="Palmer J.M."/>
            <person name="Drees K.P."/>
            <person name="Foster J.T."/>
            <person name="Lindner D.L."/>
        </authorList>
    </citation>
    <scope>NUCLEOTIDE SEQUENCE [LARGE SCALE GENOMIC DNA]</scope>
    <source>
        <strain evidence="7 8">UAMH 10579</strain>
    </source>
</reference>
<dbReference type="AlphaFoldDB" id="A0A1B8GGW9"/>
<dbReference type="EMBL" id="KV460238">
    <property type="protein sequence ID" value="OBT95066.1"/>
    <property type="molecule type" value="Genomic_DNA"/>
</dbReference>
<dbReference type="Pfam" id="PF07524">
    <property type="entry name" value="Bromo_TP"/>
    <property type="match status" value="1"/>
</dbReference>
<evidence type="ECO:0000313" key="7">
    <source>
        <dbReference type="EMBL" id="OBT95066.1"/>
    </source>
</evidence>
<evidence type="ECO:0000313" key="8">
    <source>
        <dbReference type="Proteomes" id="UP000091956"/>
    </source>
</evidence>
<reference evidence="8" key="2">
    <citation type="journal article" date="2018" name="Nat. Commun.">
        <title>Extreme sensitivity to ultraviolet light in the fungal pathogen causing white-nose syndrome of bats.</title>
        <authorList>
            <person name="Palmer J.M."/>
            <person name="Drees K.P."/>
            <person name="Foster J.T."/>
            <person name="Lindner D.L."/>
        </authorList>
    </citation>
    <scope>NUCLEOTIDE SEQUENCE [LARGE SCALE GENOMIC DNA]</scope>
    <source>
        <strain evidence="8">UAMH 10579</strain>
    </source>
</reference>
<dbReference type="InterPro" id="IPR006565">
    <property type="entry name" value="BTP"/>
</dbReference>
<name>A0A1B8GGW9_9PEZI</name>
<dbReference type="InterPro" id="IPR009072">
    <property type="entry name" value="Histone-fold"/>
</dbReference>
<evidence type="ECO:0000256" key="2">
    <source>
        <dbReference type="ARBA" id="ARBA00023015"/>
    </source>
</evidence>
<keyword evidence="4" id="KW-0539">Nucleus</keyword>
<feature type="region of interest" description="Disordered" evidence="5">
    <location>
        <begin position="180"/>
        <end position="214"/>
    </location>
</feature>
<dbReference type="GO" id="GO:0005634">
    <property type="term" value="C:nucleus"/>
    <property type="evidence" value="ECO:0007669"/>
    <property type="project" value="UniProtKB-SubCell"/>
</dbReference>
<dbReference type="OrthoDB" id="3430704at2759"/>
<keyword evidence="2" id="KW-0805">Transcription regulation</keyword>
<keyword evidence="8" id="KW-1185">Reference proteome</keyword>
<dbReference type="SMART" id="SM00576">
    <property type="entry name" value="BTP"/>
    <property type="match status" value="1"/>
</dbReference>
<dbReference type="RefSeq" id="XP_018128799.1">
    <property type="nucleotide sequence ID" value="XM_018276768.2"/>
</dbReference>
<accession>A0A1B8GGW9</accession>
<evidence type="ECO:0000256" key="5">
    <source>
        <dbReference type="SAM" id="MobiDB-lite"/>
    </source>
</evidence>
<evidence type="ECO:0000259" key="6">
    <source>
        <dbReference type="SMART" id="SM00576"/>
    </source>
</evidence>